<dbReference type="CDD" id="cd17321">
    <property type="entry name" value="MFS_MMR_MDR_like"/>
    <property type="match status" value="1"/>
</dbReference>
<evidence type="ECO:0000313" key="7">
    <source>
        <dbReference type="EMBL" id="SBT40294.1"/>
    </source>
</evidence>
<dbReference type="EMBL" id="LT594323">
    <property type="protein sequence ID" value="SBT40294.1"/>
    <property type="molecule type" value="Genomic_DNA"/>
</dbReference>
<evidence type="ECO:0000259" key="6">
    <source>
        <dbReference type="PROSITE" id="PS50850"/>
    </source>
</evidence>
<sequence length="463" mass="46484">MTVLEERTVRAVAAPRAETGWGALLVLLTGTFITLLDFFIVNVAIPSIQVDLGAGPSAVQWMVAGFGLALAAGLITGGRLGDLYGRRRLYAVGLGLFTLASAACGLAPNAGVLVAGRVVQGVAAALLMPQVLAIINTVYTGARRARAFSAYGVAVGLGAVFGQLIGGLLIRADIAGLGWRSIFLINVPLGAVAVAACRRLVPESRSATGARLDLVGTVLVGLGLVAVVYPLVAGESAGWCLVAVALLAAFAGHQRRLAARGGAPLVSPGLFAARSYTVGVLVSLAFQLTMASFFLVLALYLQDGRGLSALASGLIFVPLGAAYLVTSMRSGRLAARGGRRTLTVGTLVLATGYGLLALAADAPIGWLLPGLAVAGAGMGFVVAPLPSIVMAGVPAGHAAAASGVLSAAQQAGNAIGVALIGSVFYRAVGADGVPQAFALSLDVLVALSVAVAALVRLLPRRAA</sequence>
<feature type="transmembrane region" description="Helical" evidence="5">
    <location>
        <begin position="340"/>
        <end position="360"/>
    </location>
</feature>
<evidence type="ECO:0000256" key="4">
    <source>
        <dbReference type="ARBA" id="ARBA00023136"/>
    </source>
</evidence>
<keyword evidence="2 5" id="KW-0812">Transmembrane</keyword>
<feature type="transmembrane region" description="Helical" evidence="5">
    <location>
        <begin position="151"/>
        <end position="170"/>
    </location>
</feature>
<dbReference type="PRINTS" id="PR01036">
    <property type="entry name" value="TCRTETB"/>
</dbReference>
<feature type="transmembrane region" description="Helical" evidence="5">
    <location>
        <begin position="212"/>
        <end position="230"/>
    </location>
</feature>
<feature type="transmembrane region" description="Helical" evidence="5">
    <location>
        <begin position="57"/>
        <end position="77"/>
    </location>
</feature>
<feature type="transmembrane region" description="Helical" evidence="5">
    <location>
        <begin position="437"/>
        <end position="458"/>
    </location>
</feature>
<feature type="transmembrane region" description="Helical" evidence="5">
    <location>
        <begin position="89"/>
        <end position="112"/>
    </location>
</feature>
<feature type="transmembrane region" description="Helical" evidence="5">
    <location>
        <begin position="366"/>
        <end position="391"/>
    </location>
</feature>
<evidence type="ECO:0000256" key="1">
    <source>
        <dbReference type="ARBA" id="ARBA00004651"/>
    </source>
</evidence>
<evidence type="ECO:0000256" key="2">
    <source>
        <dbReference type="ARBA" id="ARBA00022692"/>
    </source>
</evidence>
<protein>
    <submittedName>
        <fullName evidence="7">Drug resistance transporter, EmrB/QacA subfamily</fullName>
    </submittedName>
</protein>
<dbReference type="GO" id="GO:0005886">
    <property type="term" value="C:plasma membrane"/>
    <property type="evidence" value="ECO:0007669"/>
    <property type="project" value="UniProtKB-SubCell"/>
</dbReference>
<dbReference type="Proteomes" id="UP000199385">
    <property type="component" value="Chromosome I"/>
</dbReference>
<feature type="transmembrane region" description="Helical" evidence="5">
    <location>
        <begin position="307"/>
        <end position="328"/>
    </location>
</feature>
<proteinExistence type="predicted"/>
<accession>A0A1A8Z913</accession>
<keyword evidence="4 5" id="KW-0472">Membrane</keyword>
<dbReference type="STRING" id="261654.GA0070611_1203"/>
<dbReference type="OrthoDB" id="783189at2"/>
<dbReference type="Pfam" id="PF07690">
    <property type="entry name" value="MFS_1"/>
    <property type="match status" value="1"/>
</dbReference>
<dbReference type="RefSeq" id="WP_091658730.1">
    <property type="nucleotide sequence ID" value="NZ_LT594323.1"/>
</dbReference>
<reference evidence="8" key="1">
    <citation type="submission" date="2016-06" db="EMBL/GenBank/DDBJ databases">
        <authorList>
            <person name="Varghese N."/>
            <person name="Submissions Spin"/>
        </authorList>
    </citation>
    <scope>NUCLEOTIDE SEQUENCE [LARGE SCALE GENOMIC DNA]</scope>
    <source>
        <strain evidence="8">DSM 44815</strain>
    </source>
</reference>
<feature type="transmembrane region" description="Helical" evidence="5">
    <location>
        <begin position="21"/>
        <end position="45"/>
    </location>
</feature>
<dbReference type="Gene3D" id="1.20.1250.20">
    <property type="entry name" value="MFS general substrate transporter like domains"/>
    <property type="match status" value="1"/>
</dbReference>
<feature type="transmembrane region" description="Helical" evidence="5">
    <location>
        <begin position="182"/>
        <end position="200"/>
    </location>
</feature>
<keyword evidence="8" id="KW-1185">Reference proteome</keyword>
<feature type="transmembrane region" description="Helical" evidence="5">
    <location>
        <begin position="118"/>
        <end position="139"/>
    </location>
</feature>
<evidence type="ECO:0000256" key="5">
    <source>
        <dbReference type="SAM" id="Phobius"/>
    </source>
</evidence>
<feature type="transmembrane region" description="Helical" evidence="5">
    <location>
        <begin position="275"/>
        <end position="301"/>
    </location>
</feature>
<keyword evidence="3 5" id="KW-1133">Transmembrane helix</keyword>
<dbReference type="AlphaFoldDB" id="A0A1A8Z913"/>
<dbReference type="PATRIC" id="fig|261654.4.peg.1220"/>
<organism evidence="7 8">
    <name type="scientific">Micromonospora auratinigra</name>
    <dbReference type="NCBI Taxonomy" id="261654"/>
    <lineage>
        <taxon>Bacteria</taxon>
        <taxon>Bacillati</taxon>
        <taxon>Actinomycetota</taxon>
        <taxon>Actinomycetes</taxon>
        <taxon>Micromonosporales</taxon>
        <taxon>Micromonosporaceae</taxon>
        <taxon>Micromonospora</taxon>
    </lineage>
</organism>
<dbReference type="Gene3D" id="1.20.1720.10">
    <property type="entry name" value="Multidrug resistance protein D"/>
    <property type="match status" value="1"/>
</dbReference>
<feature type="transmembrane region" description="Helical" evidence="5">
    <location>
        <begin position="236"/>
        <end position="254"/>
    </location>
</feature>
<dbReference type="InterPro" id="IPR020846">
    <property type="entry name" value="MFS_dom"/>
</dbReference>
<feature type="domain" description="Major facilitator superfamily (MFS) profile" evidence="6">
    <location>
        <begin position="23"/>
        <end position="463"/>
    </location>
</feature>
<dbReference type="GO" id="GO:0022857">
    <property type="term" value="F:transmembrane transporter activity"/>
    <property type="evidence" value="ECO:0007669"/>
    <property type="project" value="InterPro"/>
</dbReference>
<dbReference type="PANTHER" id="PTHR42718:SF39">
    <property type="entry name" value="ACTINORHODIN TRANSPORTER-RELATED"/>
    <property type="match status" value="1"/>
</dbReference>
<dbReference type="PROSITE" id="PS50850">
    <property type="entry name" value="MFS"/>
    <property type="match status" value="1"/>
</dbReference>
<dbReference type="InterPro" id="IPR011701">
    <property type="entry name" value="MFS"/>
</dbReference>
<gene>
    <name evidence="7" type="ORF">GA0070611_1203</name>
</gene>
<evidence type="ECO:0000313" key="8">
    <source>
        <dbReference type="Proteomes" id="UP000199385"/>
    </source>
</evidence>
<dbReference type="InterPro" id="IPR036259">
    <property type="entry name" value="MFS_trans_sf"/>
</dbReference>
<feature type="transmembrane region" description="Helical" evidence="5">
    <location>
        <begin position="403"/>
        <end position="425"/>
    </location>
</feature>
<dbReference type="SUPFAM" id="SSF103473">
    <property type="entry name" value="MFS general substrate transporter"/>
    <property type="match status" value="1"/>
</dbReference>
<comment type="subcellular location">
    <subcellularLocation>
        <location evidence="1">Cell membrane</location>
        <topology evidence="1">Multi-pass membrane protein</topology>
    </subcellularLocation>
</comment>
<evidence type="ECO:0000256" key="3">
    <source>
        <dbReference type="ARBA" id="ARBA00022989"/>
    </source>
</evidence>
<name>A0A1A8Z913_9ACTN</name>
<dbReference type="PANTHER" id="PTHR42718">
    <property type="entry name" value="MAJOR FACILITATOR SUPERFAMILY MULTIDRUG TRANSPORTER MFSC"/>
    <property type="match status" value="1"/>
</dbReference>